<keyword evidence="2" id="KW-1185">Reference proteome</keyword>
<accession>A0ABV2EA75</accession>
<name>A0ABV2EA75_9STAP</name>
<evidence type="ECO:0000313" key="2">
    <source>
        <dbReference type="Proteomes" id="UP001549019"/>
    </source>
</evidence>
<reference evidence="1 2" key="1">
    <citation type="submission" date="2024-05" db="EMBL/GenBank/DDBJ databases">
        <title>Genomic Encyclopedia of Type Strains, Phase IV (KMG-IV): sequencing the most valuable type-strain genomes for metagenomic binning, comparative biology and taxonomic classification.</title>
        <authorList>
            <person name="Goeker M."/>
        </authorList>
    </citation>
    <scope>NUCLEOTIDE SEQUENCE [LARGE SCALE GENOMIC DNA]</scope>
    <source>
        <strain evidence="1 2">DSM 25286</strain>
    </source>
</reference>
<organism evidence="1 2">
    <name type="scientific">Salinicoccus halitifaciens</name>
    <dbReference type="NCBI Taxonomy" id="1073415"/>
    <lineage>
        <taxon>Bacteria</taxon>
        <taxon>Bacillati</taxon>
        <taxon>Bacillota</taxon>
        <taxon>Bacilli</taxon>
        <taxon>Bacillales</taxon>
        <taxon>Staphylococcaceae</taxon>
        <taxon>Salinicoccus</taxon>
    </lineage>
</organism>
<evidence type="ECO:0000313" key="1">
    <source>
        <dbReference type="EMBL" id="MET3110700.1"/>
    </source>
</evidence>
<protein>
    <submittedName>
        <fullName evidence="1">Uncharacterized protein</fullName>
    </submittedName>
</protein>
<dbReference type="Proteomes" id="UP001549019">
    <property type="component" value="Unassembled WGS sequence"/>
</dbReference>
<dbReference type="RefSeq" id="WP_230821578.1">
    <property type="nucleotide sequence ID" value="NZ_JAJNCU010000003.1"/>
</dbReference>
<sequence>MEWFEWAFVIPIIGWLIREIWAKISQDKFIRKQANVEHEYYQKRLLFDSKYDLYKSVYAKMKYYHGSLAAFNPDHLERILFSVQKDAIEHYKEFLIDNGAQENELNTFELDYNREENKRIAANFDMTMQKIEDGRRDFNNYLTINEFMFSEDEIKIIRAFTNLGMRTEQILYDAENILEKPLEEQYKLLLDHLNTGYKKNTTGMLSLISSFEKTIREKLSL</sequence>
<comment type="caution">
    <text evidence="1">The sequence shown here is derived from an EMBL/GenBank/DDBJ whole genome shotgun (WGS) entry which is preliminary data.</text>
</comment>
<gene>
    <name evidence="1" type="ORF">ABHD89_001102</name>
</gene>
<dbReference type="EMBL" id="JBDZDV010000002">
    <property type="protein sequence ID" value="MET3110700.1"/>
    <property type="molecule type" value="Genomic_DNA"/>
</dbReference>
<proteinExistence type="predicted"/>